<feature type="non-terminal residue" evidence="3">
    <location>
        <position position="1"/>
    </location>
</feature>
<dbReference type="AlphaFoldDB" id="A0AA38GU21"/>
<dbReference type="PANTHER" id="PTHR45631">
    <property type="entry name" value="OS07G0107800 PROTEIN-RELATED"/>
    <property type="match status" value="1"/>
</dbReference>
<keyword evidence="4" id="KW-1185">Reference proteome</keyword>
<sequence length="176" mass="19565">FLSIDCGGISNLTDPATGITWVTDDNYIDNSSSSIVPVYSSTLPFYMQNVRVFANPHNKSCYKLPVIPNVPHLLRIGFDPGTAYALQQIPHLDFSVEAVDMVFSIKVAVNKSMEERILITSGKVVYLCLIRYSKAYDPYISAIELVTLEKGMYDDVNAGQILQLITRYDVGTTSEL</sequence>
<feature type="non-terminal residue" evidence="3">
    <location>
        <position position="176"/>
    </location>
</feature>
<dbReference type="Proteomes" id="UP000824469">
    <property type="component" value="Unassembled WGS sequence"/>
</dbReference>
<dbReference type="OMA" id="ENIWRTD"/>
<comment type="subcellular location">
    <subcellularLocation>
        <location evidence="1">Membrane</location>
        <topology evidence="1">Single-pass membrane protein</topology>
    </subcellularLocation>
</comment>
<evidence type="ECO:0000313" key="3">
    <source>
        <dbReference type="EMBL" id="KAH9326580.1"/>
    </source>
</evidence>
<evidence type="ECO:0000256" key="1">
    <source>
        <dbReference type="ARBA" id="ARBA00004167"/>
    </source>
</evidence>
<evidence type="ECO:0000259" key="2">
    <source>
        <dbReference type="Pfam" id="PF12819"/>
    </source>
</evidence>
<dbReference type="EMBL" id="JAHRHJ020000002">
    <property type="protein sequence ID" value="KAH9326580.1"/>
    <property type="molecule type" value="Genomic_DNA"/>
</dbReference>
<gene>
    <name evidence="3" type="ORF">KI387_006758</name>
</gene>
<dbReference type="Pfam" id="PF12819">
    <property type="entry name" value="Malectin_like"/>
    <property type="match status" value="1"/>
</dbReference>
<evidence type="ECO:0000313" key="4">
    <source>
        <dbReference type="Proteomes" id="UP000824469"/>
    </source>
</evidence>
<organism evidence="3 4">
    <name type="scientific">Taxus chinensis</name>
    <name type="common">Chinese yew</name>
    <name type="synonym">Taxus wallichiana var. chinensis</name>
    <dbReference type="NCBI Taxonomy" id="29808"/>
    <lineage>
        <taxon>Eukaryota</taxon>
        <taxon>Viridiplantae</taxon>
        <taxon>Streptophyta</taxon>
        <taxon>Embryophyta</taxon>
        <taxon>Tracheophyta</taxon>
        <taxon>Spermatophyta</taxon>
        <taxon>Pinopsida</taxon>
        <taxon>Pinidae</taxon>
        <taxon>Conifers II</taxon>
        <taxon>Cupressales</taxon>
        <taxon>Taxaceae</taxon>
        <taxon>Taxus</taxon>
    </lineage>
</organism>
<proteinExistence type="predicted"/>
<dbReference type="GO" id="GO:0016020">
    <property type="term" value="C:membrane"/>
    <property type="evidence" value="ECO:0007669"/>
    <property type="project" value="UniProtKB-SubCell"/>
</dbReference>
<reference evidence="3 4" key="1">
    <citation type="journal article" date="2021" name="Nat. Plants">
        <title>The Taxus genome provides insights into paclitaxel biosynthesis.</title>
        <authorList>
            <person name="Xiong X."/>
            <person name="Gou J."/>
            <person name="Liao Q."/>
            <person name="Li Y."/>
            <person name="Zhou Q."/>
            <person name="Bi G."/>
            <person name="Li C."/>
            <person name="Du R."/>
            <person name="Wang X."/>
            <person name="Sun T."/>
            <person name="Guo L."/>
            <person name="Liang H."/>
            <person name="Lu P."/>
            <person name="Wu Y."/>
            <person name="Zhang Z."/>
            <person name="Ro D.K."/>
            <person name="Shang Y."/>
            <person name="Huang S."/>
            <person name="Yan J."/>
        </authorList>
    </citation>
    <scope>NUCLEOTIDE SEQUENCE [LARGE SCALE GENOMIC DNA]</scope>
    <source>
        <strain evidence="3">Ta-2019</strain>
    </source>
</reference>
<accession>A0AA38GU21</accession>
<dbReference type="InterPro" id="IPR024788">
    <property type="entry name" value="Malectin-like_Carb-bd_dom"/>
</dbReference>
<dbReference type="PANTHER" id="PTHR45631:SF68">
    <property type="entry name" value="REPEAT FAMILY PROTEIN, PUTATIVE, EXPRESSED-RELATED"/>
    <property type="match status" value="1"/>
</dbReference>
<feature type="domain" description="Malectin-like" evidence="2">
    <location>
        <begin position="4"/>
        <end position="174"/>
    </location>
</feature>
<name>A0AA38GU21_TAXCH</name>
<comment type="caution">
    <text evidence="3">The sequence shown here is derived from an EMBL/GenBank/DDBJ whole genome shotgun (WGS) entry which is preliminary data.</text>
</comment>
<protein>
    <recommendedName>
        <fullName evidence="2">Malectin-like domain-containing protein</fullName>
    </recommendedName>
</protein>